<comment type="subcellular location">
    <subcellularLocation>
        <location evidence="1">Cytoplasm</location>
    </subcellularLocation>
</comment>
<dbReference type="GO" id="GO:0005545">
    <property type="term" value="F:1-phosphatidylinositol binding"/>
    <property type="evidence" value="ECO:0007669"/>
    <property type="project" value="InterPro"/>
</dbReference>
<feature type="compositionally biased region" description="Polar residues" evidence="3">
    <location>
        <begin position="595"/>
        <end position="610"/>
    </location>
</feature>
<evidence type="ECO:0000313" key="7">
    <source>
        <dbReference type="RefSeq" id="XP_033532078.1"/>
    </source>
</evidence>
<feature type="compositionally biased region" description="Pro residues" evidence="3">
    <location>
        <begin position="578"/>
        <end position="590"/>
    </location>
</feature>
<dbReference type="SUPFAM" id="SSF48464">
    <property type="entry name" value="ENTH/VHS domain"/>
    <property type="match status" value="1"/>
</dbReference>
<dbReference type="AlphaFoldDB" id="A0A6G1FX80"/>
<reference evidence="7" key="3">
    <citation type="submission" date="2025-04" db="UniProtKB">
        <authorList>
            <consortium name="RefSeq"/>
        </authorList>
    </citation>
    <scope>IDENTIFICATION</scope>
    <source>
        <strain evidence="7">CBS 781.70</strain>
    </source>
</reference>
<feature type="compositionally biased region" description="Low complexity" evidence="3">
    <location>
        <begin position="641"/>
        <end position="654"/>
    </location>
</feature>
<dbReference type="GeneID" id="54420512"/>
<dbReference type="OrthoDB" id="44015at2759"/>
<dbReference type="GO" id="GO:0030136">
    <property type="term" value="C:clathrin-coated vesicle"/>
    <property type="evidence" value="ECO:0007669"/>
    <property type="project" value="InterPro"/>
</dbReference>
<dbReference type="Proteomes" id="UP000504638">
    <property type="component" value="Unplaced"/>
</dbReference>
<keyword evidence="6" id="KW-1185">Reference proteome</keyword>
<dbReference type="Gene3D" id="1.25.40.90">
    <property type="match status" value="1"/>
</dbReference>
<feature type="region of interest" description="Disordered" evidence="3">
    <location>
        <begin position="278"/>
        <end position="325"/>
    </location>
</feature>
<dbReference type="GO" id="GO:0005905">
    <property type="term" value="C:clathrin-coated pit"/>
    <property type="evidence" value="ECO:0007669"/>
    <property type="project" value="TreeGrafter"/>
</dbReference>
<dbReference type="InterPro" id="IPR013809">
    <property type="entry name" value="ENTH"/>
</dbReference>
<dbReference type="PANTHER" id="PTHR22951:SF5">
    <property type="entry name" value="PHOSPHATIDYLINOSITOL-BINDING CLATHRIN ASSEMBLY PROTEIN LAP"/>
    <property type="match status" value="1"/>
</dbReference>
<name>A0A6G1FX80_9PEZI</name>
<dbReference type="RefSeq" id="XP_033532078.1">
    <property type="nucleotide sequence ID" value="XM_033679942.1"/>
</dbReference>
<reference evidence="5 7" key="1">
    <citation type="submission" date="2020-01" db="EMBL/GenBank/DDBJ databases">
        <authorList>
            <consortium name="DOE Joint Genome Institute"/>
            <person name="Haridas S."/>
            <person name="Albert R."/>
            <person name="Binder M."/>
            <person name="Bloem J."/>
            <person name="Labutti K."/>
            <person name="Salamov A."/>
            <person name="Andreopoulos B."/>
            <person name="Baker S.E."/>
            <person name="Barry K."/>
            <person name="Bills G."/>
            <person name="Bluhm B.H."/>
            <person name="Cannon C."/>
            <person name="Castanera R."/>
            <person name="Culley D.E."/>
            <person name="Daum C."/>
            <person name="Ezra D."/>
            <person name="Gonzalez J.B."/>
            <person name="Henrissat B."/>
            <person name="Kuo A."/>
            <person name="Liang C."/>
            <person name="Lipzen A."/>
            <person name="Lutzoni F."/>
            <person name="Magnuson J."/>
            <person name="Mondo S."/>
            <person name="Nolan M."/>
            <person name="Ohm R."/>
            <person name="Pangilinan J."/>
            <person name="Park H.-J."/>
            <person name="Ramirez L."/>
            <person name="Alfaro M."/>
            <person name="Sun H."/>
            <person name="Tritt A."/>
            <person name="Yoshinaga Y."/>
            <person name="Zwiers L.-H."/>
            <person name="Turgeon B.G."/>
            <person name="Goodwin S.B."/>
            <person name="Spatafora J.W."/>
            <person name="Crous P.W."/>
            <person name="Grigoriev I.V."/>
        </authorList>
    </citation>
    <scope>NUCLEOTIDE SEQUENCE</scope>
    <source>
        <strain evidence="5 7">CBS 781.70</strain>
    </source>
</reference>
<dbReference type="InterPro" id="IPR045192">
    <property type="entry name" value="AP180-like"/>
</dbReference>
<dbReference type="GO" id="GO:0032050">
    <property type="term" value="F:clathrin heavy chain binding"/>
    <property type="evidence" value="ECO:0007669"/>
    <property type="project" value="TreeGrafter"/>
</dbReference>
<dbReference type="InterPro" id="IPR011417">
    <property type="entry name" value="ANTH_dom"/>
</dbReference>
<dbReference type="GO" id="GO:0072583">
    <property type="term" value="P:clathrin-dependent endocytosis"/>
    <property type="evidence" value="ECO:0007669"/>
    <property type="project" value="InterPro"/>
</dbReference>
<feature type="compositionally biased region" description="Low complexity" evidence="3">
    <location>
        <begin position="353"/>
        <end position="365"/>
    </location>
</feature>
<keyword evidence="2" id="KW-0963">Cytoplasm</keyword>
<feature type="compositionally biased region" description="Polar residues" evidence="3">
    <location>
        <begin position="437"/>
        <end position="463"/>
    </location>
</feature>
<protein>
    <submittedName>
        <fullName evidence="5 7">ANTH-domain-containing protein</fullName>
    </submittedName>
</protein>
<evidence type="ECO:0000256" key="2">
    <source>
        <dbReference type="ARBA" id="ARBA00022490"/>
    </source>
</evidence>
<feature type="compositionally biased region" description="Pro residues" evidence="3">
    <location>
        <begin position="419"/>
        <end position="429"/>
    </location>
</feature>
<dbReference type="CDD" id="cd16988">
    <property type="entry name" value="ANTH_N_YAP180"/>
    <property type="match status" value="1"/>
</dbReference>
<feature type="compositionally biased region" description="Low complexity" evidence="3">
    <location>
        <begin position="480"/>
        <end position="491"/>
    </location>
</feature>
<feature type="compositionally biased region" description="Low complexity" evidence="3">
    <location>
        <begin position="287"/>
        <end position="296"/>
    </location>
</feature>
<evidence type="ECO:0000259" key="4">
    <source>
        <dbReference type="PROSITE" id="PS50942"/>
    </source>
</evidence>
<dbReference type="InterPro" id="IPR014712">
    <property type="entry name" value="ANTH_dom_sf"/>
</dbReference>
<feature type="compositionally biased region" description="Polar residues" evidence="3">
    <location>
        <begin position="384"/>
        <end position="416"/>
    </location>
</feature>
<dbReference type="Pfam" id="PF07651">
    <property type="entry name" value="ANTH"/>
    <property type="match status" value="1"/>
</dbReference>
<dbReference type="GO" id="GO:0006900">
    <property type="term" value="P:vesicle budding from membrane"/>
    <property type="evidence" value="ECO:0007669"/>
    <property type="project" value="TreeGrafter"/>
</dbReference>
<dbReference type="FunFam" id="1.20.58.150:FF:000004">
    <property type="entry name" value="ENTH domain protein"/>
    <property type="match status" value="1"/>
</dbReference>
<reference evidence="7" key="2">
    <citation type="submission" date="2020-04" db="EMBL/GenBank/DDBJ databases">
        <authorList>
            <consortium name="NCBI Genome Project"/>
        </authorList>
    </citation>
    <scope>NUCLEOTIDE SEQUENCE</scope>
    <source>
        <strain evidence="7">CBS 781.70</strain>
    </source>
</reference>
<feature type="compositionally biased region" description="Low complexity" evidence="3">
    <location>
        <begin position="498"/>
        <end position="518"/>
    </location>
</feature>
<dbReference type="PANTHER" id="PTHR22951">
    <property type="entry name" value="CLATHRIN ASSEMBLY PROTEIN"/>
    <property type="match status" value="1"/>
</dbReference>
<feature type="compositionally biased region" description="Low complexity" evidence="3">
    <location>
        <begin position="611"/>
        <end position="625"/>
    </location>
</feature>
<evidence type="ECO:0000256" key="1">
    <source>
        <dbReference type="ARBA" id="ARBA00004496"/>
    </source>
</evidence>
<sequence length="654" mass="71400">MASTFAKSVSGATKIKLAAPKSKYIEHILIATHSGEHGVAEIFRALQNRLRDSTWTVVFKSLIVVHLMIREGQPEVTLKHLAQSPHRKLAISNFTEAQTQGRNIRTYAEYLLQRAVSYSATKVDYVRGGEGRLKRLTVEKGLLRETESVQDQIRALLRCDFLSNELENEITVTAFRLLTMDLLALFHVMNEGTINVLEHYLEMSKSDAERALKLYKSFTKQTDHVVKYLSTARQFEYATRLEIPKIKHAPTSLSQSLEEHLHDKDFEINRRQYLAQMEAKRTGKPISSTAKSSAEPKASEKKPATSQAFPEPKASQSTAQPKAPAPDLMDFFESIEQNQQTMAQPSGSAFHPQQQQQQQQAYMQQTGNPWQGGVPQAMPGVAFPQQNTGFAPQPQQNIGFAQQPQPSGAGFATSTNPFGPGPQQAPPAQQPMFPGSNAFSSVSQPAFNPQQPTLSAIPQNGVASFTPPQQEPNPSPFPNPQNSGQPPFSNPFRQSMMPTGASNPTSPATPSNPMPASSLAPTPTGTNPFAKAPFQPSPFPSSLPPPSSPPFFQPPQQPGALQPQPTGTNPFARDASPSSPPPPSLSPPAPVTAHVTGSTNPFRQSAFVNPQTGAGWQHQQQQATGLNHLETIPVFPRPGLPQQQQPQQQNPSWG</sequence>
<dbReference type="EMBL" id="ML975166">
    <property type="protein sequence ID" value="KAF1810447.1"/>
    <property type="molecule type" value="Genomic_DNA"/>
</dbReference>
<evidence type="ECO:0000256" key="3">
    <source>
        <dbReference type="SAM" id="MobiDB-lite"/>
    </source>
</evidence>
<dbReference type="GO" id="GO:0048268">
    <property type="term" value="P:clathrin coat assembly"/>
    <property type="evidence" value="ECO:0007669"/>
    <property type="project" value="InterPro"/>
</dbReference>
<dbReference type="GO" id="GO:0005546">
    <property type="term" value="F:phosphatidylinositol-4,5-bisphosphate binding"/>
    <property type="evidence" value="ECO:0007669"/>
    <property type="project" value="TreeGrafter"/>
</dbReference>
<dbReference type="PROSITE" id="PS50942">
    <property type="entry name" value="ENTH"/>
    <property type="match status" value="1"/>
</dbReference>
<feature type="compositionally biased region" description="Pro residues" evidence="3">
    <location>
        <begin position="535"/>
        <end position="557"/>
    </location>
</feature>
<evidence type="ECO:0000313" key="5">
    <source>
        <dbReference type="EMBL" id="KAF1810447.1"/>
    </source>
</evidence>
<feature type="region of interest" description="Disordered" evidence="3">
    <location>
        <begin position="339"/>
        <end position="654"/>
    </location>
</feature>
<proteinExistence type="predicted"/>
<feature type="compositionally biased region" description="Pro residues" evidence="3">
    <location>
        <begin position="469"/>
        <end position="479"/>
    </location>
</feature>
<dbReference type="SUPFAM" id="SSF89009">
    <property type="entry name" value="GAT-like domain"/>
    <property type="match status" value="1"/>
</dbReference>
<gene>
    <name evidence="5 7" type="ORF">P152DRAFT_460573</name>
</gene>
<dbReference type="FunFam" id="1.25.40.90:FF:000025">
    <property type="entry name" value="ENTH domain protein"/>
    <property type="match status" value="1"/>
</dbReference>
<evidence type="ECO:0000313" key="6">
    <source>
        <dbReference type="Proteomes" id="UP000504638"/>
    </source>
</evidence>
<organism evidence="5">
    <name type="scientific">Eremomyces bilateralis CBS 781.70</name>
    <dbReference type="NCBI Taxonomy" id="1392243"/>
    <lineage>
        <taxon>Eukaryota</taxon>
        <taxon>Fungi</taxon>
        <taxon>Dikarya</taxon>
        <taxon>Ascomycota</taxon>
        <taxon>Pezizomycotina</taxon>
        <taxon>Dothideomycetes</taxon>
        <taxon>Dothideomycetes incertae sedis</taxon>
        <taxon>Eremomycetales</taxon>
        <taxon>Eremomycetaceae</taxon>
        <taxon>Eremomyces</taxon>
    </lineage>
</organism>
<feature type="domain" description="ENTH" evidence="4">
    <location>
        <begin position="1"/>
        <end position="125"/>
    </location>
</feature>
<dbReference type="InterPro" id="IPR008942">
    <property type="entry name" value="ENTH_VHS"/>
</dbReference>
<accession>A0A6G1FX80</accession>
<dbReference type="Gene3D" id="1.20.58.150">
    <property type="entry name" value="ANTH domain"/>
    <property type="match status" value="1"/>
</dbReference>
<dbReference type="SMART" id="SM00273">
    <property type="entry name" value="ENTH"/>
    <property type="match status" value="1"/>
</dbReference>
<dbReference type="GO" id="GO:0000149">
    <property type="term" value="F:SNARE binding"/>
    <property type="evidence" value="ECO:0007669"/>
    <property type="project" value="TreeGrafter"/>
</dbReference>